<proteinExistence type="predicted"/>
<protein>
    <submittedName>
        <fullName evidence="2">Uncharacterized protein</fullName>
    </submittedName>
</protein>
<dbReference type="AlphaFoldDB" id="A0A3B1C4P8"/>
<name>A0A3B1C4P8_9ZZZZ</name>
<evidence type="ECO:0000313" key="2">
    <source>
        <dbReference type="EMBL" id="VAX17850.1"/>
    </source>
</evidence>
<keyword evidence="1" id="KW-0175">Coiled coil</keyword>
<evidence type="ECO:0000256" key="1">
    <source>
        <dbReference type="SAM" id="Coils"/>
    </source>
</evidence>
<dbReference type="EMBL" id="UOGD01000086">
    <property type="protein sequence ID" value="VAX17850.1"/>
    <property type="molecule type" value="Genomic_DNA"/>
</dbReference>
<gene>
    <name evidence="2" type="ORF">MNBD_IGNAVI01-2291</name>
</gene>
<feature type="coiled-coil region" evidence="1">
    <location>
        <begin position="28"/>
        <end position="104"/>
    </location>
</feature>
<reference evidence="2" key="1">
    <citation type="submission" date="2018-06" db="EMBL/GenBank/DDBJ databases">
        <authorList>
            <person name="Zhirakovskaya E."/>
        </authorList>
    </citation>
    <scope>NUCLEOTIDE SEQUENCE</scope>
</reference>
<sequence>MAEQSIYDFFLDELFSLEKSIYLFVERCDELSEEKLALEKTIKNLKDENEILKLKLEQLEKETKTRSFSDDLFEDEGNNNSEDREAIKAKIAELIDKIDNHLRS</sequence>
<accession>A0A3B1C4P8</accession>
<organism evidence="2">
    <name type="scientific">hydrothermal vent metagenome</name>
    <dbReference type="NCBI Taxonomy" id="652676"/>
    <lineage>
        <taxon>unclassified sequences</taxon>
        <taxon>metagenomes</taxon>
        <taxon>ecological metagenomes</taxon>
    </lineage>
</organism>